<dbReference type="AlphaFoldDB" id="A0A644YE54"/>
<keyword evidence="1" id="KW-0378">Hydrolase</keyword>
<protein>
    <submittedName>
        <fullName evidence="1">Dihydroorotase</fullName>
        <ecNumber evidence="1">3.5.2.3</ecNumber>
    </submittedName>
</protein>
<dbReference type="InterPro" id="IPR032466">
    <property type="entry name" value="Metal_Hydrolase"/>
</dbReference>
<dbReference type="GO" id="GO:0006145">
    <property type="term" value="P:purine nucleobase catabolic process"/>
    <property type="evidence" value="ECO:0007669"/>
    <property type="project" value="TreeGrafter"/>
</dbReference>
<organism evidence="1">
    <name type="scientific">bioreactor metagenome</name>
    <dbReference type="NCBI Taxonomy" id="1076179"/>
    <lineage>
        <taxon>unclassified sequences</taxon>
        <taxon>metagenomes</taxon>
        <taxon>ecological metagenomes</taxon>
    </lineage>
</organism>
<sequence length="349" mass="38508">MIDMHVHLRDWSQCDKETLAHGMGVALGCGVDELFDMPNTAPPLTGRVAILKRLEDASQCNVAVRYHLWAGVTSDYDQLMEVVKLHQELFPRVIGLKMFAGHSTGNMGLTEEEDQKHVYQALAKADYQGVLALHCEKESLLRPDLEKSDDFSSHSLARPVAAEVASVEDQIRFASEAGFKGHLHICHLSSIETLLLVEDARARGVRISCGLTPHHALLSTVDAQQRGLYAKMNPPLRSETERSALFAALLAGRIDWIETDHAPHTLADKEGGASGIPGFSGLLLLVKALVEAGASEKLLMRLLGQRVLEVFGLEERTITIVPYDELSLRSLAAAKEYPFDSFANLRLRW</sequence>
<gene>
    <name evidence="1" type="primary">pyrC_23</name>
    <name evidence="1" type="ORF">SDC9_73281</name>
</gene>
<comment type="caution">
    <text evidence="1">The sequence shown here is derived from an EMBL/GenBank/DDBJ whole genome shotgun (WGS) entry which is preliminary data.</text>
</comment>
<name>A0A644YE54_9ZZZZ</name>
<dbReference type="InterPro" id="IPR050138">
    <property type="entry name" value="DHOase/Allantoinase_Hydrolase"/>
</dbReference>
<dbReference type="PANTHER" id="PTHR43668">
    <property type="entry name" value="ALLANTOINASE"/>
    <property type="match status" value="1"/>
</dbReference>
<dbReference type="Gene3D" id="3.20.20.140">
    <property type="entry name" value="Metal-dependent hydrolases"/>
    <property type="match status" value="1"/>
</dbReference>
<dbReference type="SUPFAM" id="SSF51556">
    <property type="entry name" value="Metallo-dependent hydrolases"/>
    <property type="match status" value="1"/>
</dbReference>
<dbReference type="PANTHER" id="PTHR43668:SF2">
    <property type="entry name" value="ALLANTOINASE"/>
    <property type="match status" value="1"/>
</dbReference>
<proteinExistence type="predicted"/>
<dbReference type="GO" id="GO:0004038">
    <property type="term" value="F:allantoinase activity"/>
    <property type="evidence" value="ECO:0007669"/>
    <property type="project" value="TreeGrafter"/>
</dbReference>
<evidence type="ECO:0000313" key="1">
    <source>
        <dbReference type="EMBL" id="MPM26776.1"/>
    </source>
</evidence>
<reference evidence="1" key="1">
    <citation type="submission" date="2019-08" db="EMBL/GenBank/DDBJ databases">
        <authorList>
            <person name="Kucharzyk K."/>
            <person name="Murdoch R.W."/>
            <person name="Higgins S."/>
            <person name="Loffler F."/>
        </authorList>
    </citation>
    <scope>NUCLEOTIDE SEQUENCE</scope>
</reference>
<dbReference type="EC" id="3.5.2.3" evidence="1"/>
<dbReference type="EMBL" id="VSSQ01004823">
    <property type="protein sequence ID" value="MPM26776.1"/>
    <property type="molecule type" value="Genomic_DNA"/>
</dbReference>
<dbReference type="GO" id="GO:0005737">
    <property type="term" value="C:cytoplasm"/>
    <property type="evidence" value="ECO:0007669"/>
    <property type="project" value="TreeGrafter"/>
</dbReference>
<dbReference type="GO" id="GO:0004151">
    <property type="term" value="F:dihydroorotase activity"/>
    <property type="evidence" value="ECO:0007669"/>
    <property type="project" value="UniProtKB-EC"/>
</dbReference>
<accession>A0A644YE54</accession>